<sequence length="497" mass="55469">MLKTLYAKLATGLVLLLAAIGLLYALISTTATRHYVQEVTQQFNRDLARNLVADRNLVEEGRINNSALQKTFQQYMVINPSIEIYLLDPEGRILSYSADPGKVKRKRVSLEPIENFLHGRGGFPLLGDDPRSHDRRKAFSVTPVPSAEQPEGYLYVVLRGEEFDSVDDLVRESYFLRLSGWAMTASLVIGLLAGLAVFRLLTRRLHRLSNLMDRFRTDNFSQYQPYTEAPGGAADEVDRLGETFDRMALQIQAQIDQLKEKDHLRRQLVAQVSHDLRTPLSSIQGYLESLTLKADSLDPVARDEYIAIALRQSRRLSAQVEELFELASLDARETLPKCEHFPLAELLQDVVQKYRLRAEQQEILLSMDPPESSPFVFADIALTERGLENLIENAFRHTPADGSITLALGIEETKVSAVVSDSGSGISEADLPHLFEPFFQSRKNAGSSGHAGLGLAIARRIAELQGGEITVESRLGKGSHFALWLPRTETGESTPML</sequence>
<dbReference type="PANTHER" id="PTHR45436">
    <property type="entry name" value="SENSOR HISTIDINE KINASE YKOH"/>
    <property type="match status" value="1"/>
</dbReference>
<proteinExistence type="predicted"/>
<dbReference type="PROSITE" id="PS50109">
    <property type="entry name" value="HIS_KIN"/>
    <property type="match status" value="1"/>
</dbReference>
<evidence type="ECO:0000256" key="8">
    <source>
        <dbReference type="ARBA" id="ARBA00022989"/>
    </source>
</evidence>
<evidence type="ECO:0000256" key="2">
    <source>
        <dbReference type="ARBA" id="ARBA00004370"/>
    </source>
</evidence>
<dbReference type="PROSITE" id="PS50885">
    <property type="entry name" value="HAMP"/>
    <property type="match status" value="1"/>
</dbReference>
<keyword evidence="10 11" id="KW-0472">Membrane</keyword>
<reference evidence="14 15" key="1">
    <citation type="journal article" date="2018" name="ISME J.">
        <title>Endosymbiont genomes yield clues of tubeworm success.</title>
        <authorList>
            <person name="Li Y."/>
            <person name="Liles M.R."/>
            <person name="Halanych K.M."/>
        </authorList>
    </citation>
    <scope>NUCLEOTIDE SEQUENCE [LARGE SCALE GENOMIC DNA]</scope>
    <source>
        <strain evidence="14">A1462</strain>
    </source>
</reference>
<dbReference type="EMBL" id="QFXE01000021">
    <property type="protein sequence ID" value="RDH82084.1"/>
    <property type="molecule type" value="Genomic_DNA"/>
</dbReference>
<accession>A0A370DCI4</accession>
<dbReference type="FunFam" id="3.30.565.10:FF:000006">
    <property type="entry name" value="Sensor histidine kinase WalK"/>
    <property type="match status" value="1"/>
</dbReference>
<feature type="transmembrane region" description="Helical" evidence="11">
    <location>
        <begin position="181"/>
        <end position="202"/>
    </location>
</feature>
<keyword evidence="7 14" id="KW-0418">Kinase</keyword>
<evidence type="ECO:0000256" key="6">
    <source>
        <dbReference type="ARBA" id="ARBA00022692"/>
    </source>
</evidence>
<dbReference type="Proteomes" id="UP000254771">
    <property type="component" value="Unassembled WGS sequence"/>
</dbReference>
<keyword evidence="6 11" id="KW-0812">Transmembrane</keyword>
<dbReference type="SMART" id="SM00388">
    <property type="entry name" value="HisKA"/>
    <property type="match status" value="1"/>
</dbReference>
<keyword evidence="15" id="KW-1185">Reference proteome</keyword>
<dbReference type="InterPro" id="IPR003594">
    <property type="entry name" value="HATPase_dom"/>
</dbReference>
<dbReference type="InterPro" id="IPR050428">
    <property type="entry name" value="TCS_sensor_his_kinase"/>
</dbReference>
<evidence type="ECO:0000256" key="4">
    <source>
        <dbReference type="ARBA" id="ARBA00022553"/>
    </source>
</evidence>
<dbReference type="PRINTS" id="PR00344">
    <property type="entry name" value="BCTRLSENSOR"/>
</dbReference>
<dbReference type="SMART" id="SM00304">
    <property type="entry name" value="HAMP"/>
    <property type="match status" value="1"/>
</dbReference>
<evidence type="ECO:0000256" key="10">
    <source>
        <dbReference type="ARBA" id="ARBA00023136"/>
    </source>
</evidence>
<name>A0A370DCI4_9GAMM</name>
<evidence type="ECO:0000313" key="14">
    <source>
        <dbReference type="EMBL" id="RDH82084.1"/>
    </source>
</evidence>
<dbReference type="InterPro" id="IPR036097">
    <property type="entry name" value="HisK_dim/P_sf"/>
</dbReference>
<dbReference type="Pfam" id="PF00512">
    <property type="entry name" value="HisKA"/>
    <property type="match status" value="1"/>
</dbReference>
<evidence type="ECO:0000256" key="11">
    <source>
        <dbReference type="SAM" id="Phobius"/>
    </source>
</evidence>
<dbReference type="GO" id="GO:0000155">
    <property type="term" value="F:phosphorelay sensor kinase activity"/>
    <property type="evidence" value="ECO:0007669"/>
    <property type="project" value="InterPro"/>
</dbReference>
<protein>
    <recommendedName>
        <fullName evidence="3">histidine kinase</fullName>
        <ecNumber evidence="3">2.7.13.3</ecNumber>
    </recommendedName>
</protein>
<keyword evidence="8 11" id="KW-1133">Transmembrane helix</keyword>
<organism evidence="14 15">
    <name type="scientific">endosymbiont of Escarpia spicata</name>
    <dbReference type="NCBI Taxonomy" id="2200908"/>
    <lineage>
        <taxon>Bacteria</taxon>
        <taxon>Pseudomonadati</taxon>
        <taxon>Pseudomonadota</taxon>
        <taxon>Gammaproteobacteria</taxon>
        <taxon>sulfur-oxidizing symbionts</taxon>
    </lineage>
</organism>
<dbReference type="InterPro" id="IPR003660">
    <property type="entry name" value="HAMP_dom"/>
</dbReference>
<dbReference type="GO" id="GO:0005886">
    <property type="term" value="C:plasma membrane"/>
    <property type="evidence" value="ECO:0007669"/>
    <property type="project" value="TreeGrafter"/>
</dbReference>
<dbReference type="Gene3D" id="6.10.340.10">
    <property type="match status" value="1"/>
</dbReference>
<dbReference type="EC" id="2.7.13.3" evidence="3"/>
<dbReference type="InterPro" id="IPR003661">
    <property type="entry name" value="HisK_dim/P_dom"/>
</dbReference>
<feature type="domain" description="Histidine kinase" evidence="12">
    <location>
        <begin position="271"/>
        <end position="489"/>
    </location>
</feature>
<dbReference type="Gene3D" id="1.10.287.130">
    <property type="match status" value="1"/>
</dbReference>
<dbReference type="SMART" id="SM00387">
    <property type="entry name" value="HATPase_c"/>
    <property type="match status" value="1"/>
</dbReference>
<dbReference type="Pfam" id="PF02518">
    <property type="entry name" value="HATPase_c"/>
    <property type="match status" value="1"/>
</dbReference>
<evidence type="ECO:0000256" key="3">
    <source>
        <dbReference type="ARBA" id="ARBA00012438"/>
    </source>
</evidence>
<comment type="catalytic activity">
    <reaction evidence="1">
        <text>ATP + protein L-histidine = ADP + protein N-phospho-L-histidine.</text>
        <dbReference type="EC" id="2.7.13.3"/>
    </reaction>
</comment>
<keyword evidence="9" id="KW-0902">Two-component regulatory system</keyword>
<dbReference type="AlphaFoldDB" id="A0A370DCI4"/>
<evidence type="ECO:0000256" key="1">
    <source>
        <dbReference type="ARBA" id="ARBA00000085"/>
    </source>
</evidence>
<evidence type="ECO:0000259" key="12">
    <source>
        <dbReference type="PROSITE" id="PS50109"/>
    </source>
</evidence>
<evidence type="ECO:0000256" key="9">
    <source>
        <dbReference type="ARBA" id="ARBA00023012"/>
    </source>
</evidence>
<dbReference type="CDD" id="cd00082">
    <property type="entry name" value="HisKA"/>
    <property type="match status" value="1"/>
</dbReference>
<keyword evidence="4" id="KW-0597">Phosphoprotein</keyword>
<dbReference type="InterPro" id="IPR005467">
    <property type="entry name" value="His_kinase_dom"/>
</dbReference>
<evidence type="ECO:0000256" key="5">
    <source>
        <dbReference type="ARBA" id="ARBA00022679"/>
    </source>
</evidence>
<dbReference type="Gene3D" id="3.30.565.10">
    <property type="entry name" value="Histidine kinase-like ATPase, C-terminal domain"/>
    <property type="match status" value="1"/>
</dbReference>
<gene>
    <name evidence="14" type="ORF">DIZ78_16810</name>
</gene>
<evidence type="ECO:0000313" key="15">
    <source>
        <dbReference type="Proteomes" id="UP000254771"/>
    </source>
</evidence>
<dbReference type="InterPro" id="IPR036890">
    <property type="entry name" value="HATPase_C_sf"/>
</dbReference>
<dbReference type="InterPro" id="IPR004358">
    <property type="entry name" value="Sig_transdc_His_kin-like_C"/>
</dbReference>
<dbReference type="SUPFAM" id="SSF55874">
    <property type="entry name" value="ATPase domain of HSP90 chaperone/DNA topoisomerase II/histidine kinase"/>
    <property type="match status" value="1"/>
</dbReference>
<dbReference type="FunFam" id="1.10.287.130:FF:000001">
    <property type="entry name" value="Two-component sensor histidine kinase"/>
    <property type="match status" value="1"/>
</dbReference>
<dbReference type="PANTHER" id="PTHR45436:SF5">
    <property type="entry name" value="SENSOR HISTIDINE KINASE TRCS"/>
    <property type="match status" value="1"/>
</dbReference>
<keyword evidence="5" id="KW-0808">Transferase</keyword>
<dbReference type="SUPFAM" id="SSF47384">
    <property type="entry name" value="Homodimeric domain of signal transducing histidine kinase"/>
    <property type="match status" value="1"/>
</dbReference>
<feature type="domain" description="HAMP" evidence="13">
    <location>
        <begin position="199"/>
        <end position="256"/>
    </location>
</feature>
<evidence type="ECO:0000259" key="13">
    <source>
        <dbReference type="PROSITE" id="PS50885"/>
    </source>
</evidence>
<comment type="caution">
    <text evidence="14">The sequence shown here is derived from an EMBL/GenBank/DDBJ whole genome shotgun (WGS) entry which is preliminary data.</text>
</comment>
<comment type="subcellular location">
    <subcellularLocation>
        <location evidence="2">Membrane</location>
    </subcellularLocation>
</comment>
<evidence type="ECO:0000256" key="7">
    <source>
        <dbReference type="ARBA" id="ARBA00022777"/>
    </source>
</evidence>